<evidence type="ECO:0000256" key="1">
    <source>
        <dbReference type="ARBA" id="ARBA00012418"/>
    </source>
</evidence>
<comment type="catalytic activity">
    <reaction evidence="6">
        <text>RNA(n) + a ribonucleoside 5'-triphosphate = RNA(n+1) + diphosphate</text>
        <dbReference type="Rhea" id="RHEA:21248"/>
        <dbReference type="Rhea" id="RHEA-COMP:14527"/>
        <dbReference type="Rhea" id="RHEA-COMP:17342"/>
        <dbReference type="ChEBI" id="CHEBI:33019"/>
        <dbReference type="ChEBI" id="CHEBI:61557"/>
        <dbReference type="ChEBI" id="CHEBI:140395"/>
        <dbReference type="EC" id="2.7.7.6"/>
    </reaction>
</comment>
<evidence type="ECO:0000313" key="9">
    <source>
        <dbReference type="EMBL" id="QBK87407.1"/>
    </source>
</evidence>
<dbReference type="GO" id="GO:0003677">
    <property type="term" value="F:DNA binding"/>
    <property type="evidence" value="ECO:0007669"/>
    <property type="project" value="InterPro"/>
</dbReference>
<proteinExistence type="predicted"/>
<evidence type="ECO:0000256" key="7">
    <source>
        <dbReference type="SAM" id="MobiDB-lite"/>
    </source>
</evidence>
<dbReference type="InterPro" id="IPR007081">
    <property type="entry name" value="RNA_pol_Rpb1_5"/>
</dbReference>
<keyword evidence="4" id="KW-0548">Nucleotidyltransferase</keyword>
<dbReference type="SMART" id="SM00306">
    <property type="entry name" value="HintN"/>
    <property type="match status" value="1"/>
</dbReference>
<keyword evidence="2 9" id="KW-0240">DNA-directed RNA polymerase</keyword>
<dbReference type="GO" id="GO:0006351">
    <property type="term" value="P:DNA-templated transcription"/>
    <property type="evidence" value="ECO:0007669"/>
    <property type="project" value="InterPro"/>
</dbReference>
<dbReference type="Gene3D" id="1.10.150.390">
    <property type="match status" value="1"/>
</dbReference>
<evidence type="ECO:0000256" key="4">
    <source>
        <dbReference type="ARBA" id="ARBA00022695"/>
    </source>
</evidence>
<feature type="domain" description="Hint" evidence="8">
    <location>
        <begin position="112"/>
        <end position="240"/>
    </location>
</feature>
<dbReference type="EC" id="2.7.7.6" evidence="1"/>
<name>A0A481YX00_9VIRU</name>
<dbReference type="GO" id="GO:0000428">
    <property type="term" value="C:DNA-directed RNA polymerase complex"/>
    <property type="evidence" value="ECO:0007669"/>
    <property type="project" value="UniProtKB-KW"/>
</dbReference>
<gene>
    <name evidence="9" type="ORF">LCMAC201_03170</name>
</gene>
<sequence length="863" mass="97300">MTTLEWASDSESDDDSVTSVDEPRKLKQEDIENIVTSLRFSVTHNPVQENIIYIHREKTRRKLAKTIIRPSKIPELKKIILQQFYTSVIAPGEAVGVNAAQCIGEPTTQLTLNSVSPDERIIIQEHDGTTRLVTIGTWIDVLLGDNESKIQHIPKNRTEYLELPLPVWSPTPTKNGQLEWNRVTAVTKHLPVGDLVQITSRSGRQVTVTKSKSLLVWNGTELVQKGGSEVKIDDLVPVIADFPDAPIQTTHLNLTTNLITAGFHRKAENILLNEKLGQKVGIYIANSDPKFDENTTPWFFKQWLGTGHKRVPQEAYTAPISFAKGILDTVFVLAGTEESDDGLVVSLESEDLIIGVGVLCSRFGMVGNKSYEQGIHTYTIVGIRAVKWADTIGYYDKANFLRTNISNYFNEFNCKQENVILDPIVKIETIPATEFVYDLTVPDTLNFSIWNGLCVADTFHDAGISEKNVTLGFPRARELFNATKSPSNPTCTIYFTRDNETPQALHKVADKFPEAIVDDLLVEWKVFEPDDHQFNYWHTAWFKLNPNFGEITEDDWCLRLRFNVRKLYKYDVTIKDIATRLLGTYTDIRCIPSPLNLGMIDILVACVDINNENDTNNIEITDDYTARNYYMHKIISPKVRATVICGISGITKIYQRKAKCDESYGEYPLKPEIADRLDNDEEWIVDTDGTNLKEIITQDGVDSYRTLSNDMWEISKICGIEAARTYLYIEFLNIVNSGGTIINPVHIQVLVDKMTYTGSIRAIARFGVETSQYDPIARATFEEVMSQIQTSAMFSEKDHLNGISSNIVLGTKINAGTGRIELRDIPLKVIPNCTSHKHASGREKIRPPESQTIKPKKIITEDI</sequence>
<evidence type="ECO:0000256" key="6">
    <source>
        <dbReference type="ARBA" id="ARBA00048552"/>
    </source>
</evidence>
<accession>A0A481YX00</accession>
<dbReference type="InterPro" id="IPR045867">
    <property type="entry name" value="DNA-dir_RpoC_beta_prime"/>
</dbReference>
<dbReference type="CDD" id="cd00081">
    <property type="entry name" value="Hint"/>
    <property type="match status" value="1"/>
</dbReference>
<dbReference type="Pfam" id="PF14890">
    <property type="entry name" value="Intein_splicing"/>
    <property type="match status" value="1"/>
</dbReference>
<dbReference type="SUPFAM" id="SSF51294">
    <property type="entry name" value="Hedgehog/intein (Hint) domain"/>
    <property type="match status" value="1"/>
</dbReference>
<dbReference type="PANTHER" id="PTHR19376:SF32">
    <property type="entry name" value="DNA-DIRECTED RNA POLYMERASE III SUBUNIT RPC1"/>
    <property type="match status" value="1"/>
</dbReference>
<dbReference type="Gene3D" id="2.170.16.10">
    <property type="entry name" value="Hedgehog/Intein (Hint) domain"/>
    <property type="match status" value="2"/>
</dbReference>
<evidence type="ECO:0000256" key="3">
    <source>
        <dbReference type="ARBA" id="ARBA00022679"/>
    </source>
</evidence>
<protein>
    <recommendedName>
        <fullName evidence="1">DNA-directed RNA polymerase</fullName>
        <ecNumber evidence="1">2.7.7.6</ecNumber>
    </recommendedName>
</protein>
<dbReference type="SUPFAM" id="SSF64484">
    <property type="entry name" value="beta and beta-prime subunits of DNA dependent RNA-polymerase"/>
    <property type="match status" value="2"/>
</dbReference>
<evidence type="ECO:0000256" key="2">
    <source>
        <dbReference type="ARBA" id="ARBA00022478"/>
    </source>
</evidence>
<dbReference type="EMBL" id="MK500351">
    <property type="protein sequence ID" value="QBK87407.1"/>
    <property type="molecule type" value="Genomic_DNA"/>
</dbReference>
<keyword evidence="3" id="KW-0808">Transferase</keyword>
<feature type="region of interest" description="Disordered" evidence="7">
    <location>
        <begin position="1"/>
        <end position="24"/>
    </location>
</feature>
<dbReference type="InterPro" id="IPR003587">
    <property type="entry name" value="Hint_dom_N"/>
</dbReference>
<dbReference type="InterPro" id="IPR036844">
    <property type="entry name" value="Hint_dom_sf"/>
</dbReference>
<keyword evidence="5" id="KW-0804">Transcription</keyword>
<dbReference type="Pfam" id="PF04998">
    <property type="entry name" value="RNA_pol_Rpb1_5"/>
    <property type="match status" value="2"/>
</dbReference>
<organism evidence="9">
    <name type="scientific">Marseillevirus LCMAC201</name>
    <dbReference type="NCBI Taxonomy" id="2506605"/>
    <lineage>
        <taxon>Viruses</taxon>
        <taxon>Varidnaviria</taxon>
        <taxon>Bamfordvirae</taxon>
        <taxon>Nucleocytoviricota</taxon>
        <taxon>Megaviricetes</taxon>
        <taxon>Pimascovirales</taxon>
        <taxon>Pimascovirales incertae sedis</taxon>
        <taxon>Marseilleviridae</taxon>
    </lineage>
</organism>
<dbReference type="PANTHER" id="PTHR19376">
    <property type="entry name" value="DNA-DIRECTED RNA POLYMERASE"/>
    <property type="match status" value="1"/>
</dbReference>
<evidence type="ECO:0000259" key="8">
    <source>
        <dbReference type="SMART" id="SM00306"/>
    </source>
</evidence>
<evidence type="ECO:0000256" key="5">
    <source>
        <dbReference type="ARBA" id="ARBA00023163"/>
    </source>
</evidence>
<reference evidence="9" key="1">
    <citation type="journal article" date="2019" name="MBio">
        <title>Virus Genomes from Deep Sea Sediments Expand the Ocean Megavirome and Support Independent Origins of Viral Gigantism.</title>
        <authorList>
            <person name="Backstrom D."/>
            <person name="Yutin N."/>
            <person name="Jorgensen S.L."/>
            <person name="Dharamshi J."/>
            <person name="Homa F."/>
            <person name="Zaremba-Niedwiedzka K."/>
            <person name="Spang A."/>
            <person name="Wolf Y.I."/>
            <person name="Koonin E.V."/>
            <person name="Ettema T.J."/>
        </authorList>
    </citation>
    <scope>NUCLEOTIDE SEQUENCE</scope>
</reference>
<dbReference type="GO" id="GO:0003899">
    <property type="term" value="F:DNA-directed RNA polymerase activity"/>
    <property type="evidence" value="ECO:0007669"/>
    <property type="project" value="UniProtKB-EC"/>
</dbReference>